<protein>
    <recommendedName>
        <fullName evidence="5">Integral membrane protein</fullName>
    </recommendedName>
</protein>
<feature type="region of interest" description="Disordered" evidence="1">
    <location>
        <begin position="180"/>
        <end position="271"/>
    </location>
</feature>
<feature type="compositionally biased region" description="Low complexity" evidence="1">
    <location>
        <begin position="219"/>
        <end position="229"/>
    </location>
</feature>
<sequence>MFFPSHAVPMGLAGPMNNAKSSGSSGGTTDGINSHNVAGHSPLVSHHHWHRVPAWAYVLIGIAAFVILLFAAAFVRHAFRERRMALNQNRRFSFRSVAVKAAEIALFFWVVALLSRCLCAGRKRTTPSGGAVSSYRKVDNAREMTSANNNLYSRSMGYGIALPGPSGAAYGDGGSGNLDSVSEKYEPMSHASTGNIGSTGAKAVAASAPTADHSRSHSRSASTSAPYSPGSAFAFQQDTSYAPTNIPASSGSGPRHITPTDSPVPSRLPTPTAVTEPLMAYASSTYVPSHDSPPMY</sequence>
<evidence type="ECO:0000256" key="1">
    <source>
        <dbReference type="SAM" id="MobiDB-lite"/>
    </source>
</evidence>
<comment type="caution">
    <text evidence="3">The sequence shown here is derived from an EMBL/GenBank/DDBJ whole genome shotgun (WGS) entry which is preliminary data.</text>
</comment>
<feature type="transmembrane region" description="Helical" evidence="2">
    <location>
        <begin position="54"/>
        <end position="76"/>
    </location>
</feature>
<gene>
    <name evidence="3" type="ORF">SCUCBS95973_009910</name>
</gene>
<evidence type="ECO:0008006" key="5">
    <source>
        <dbReference type="Google" id="ProtNLM"/>
    </source>
</evidence>
<feature type="compositionally biased region" description="Polar residues" evidence="1">
    <location>
        <begin position="234"/>
        <end position="252"/>
    </location>
</feature>
<keyword evidence="2" id="KW-1133">Transmembrane helix</keyword>
<organism evidence="3 4">
    <name type="scientific">Sporothrix curviconia</name>
    <dbReference type="NCBI Taxonomy" id="1260050"/>
    <lineage>
        <taxon>Eukaryota</taxon>
        <taxon>Fungi</taxon>
        <taxon>Dikarya</taxon>
        <taxon>Ascomycota</taxon>
        <taxon>Pezizomycotina</taxon>
        <taxon>Sordariomycetes</taxon>
        <taxon>Sordariomycetidae</taxon>
        <taxon>Ophiostomatales</taxon>
        <taxon>Ophiostomataceae</taxon>
        <taxon>Sporothrix</taxon>
    </lineage>
</organism>
<keyword evidence="2" id="KW-0812">Transmembrane</keyword>
<dbReference type="EMBL" id="CAWUHB010000143">
    <property type="protein sequence ID" value="CAK7237286.1"/>
    <property type="molecule type" value="Genomic_DNA"/>
</dbReference>
<dbReference type="Proteomes" id="UP001642405">
    <property type="component" value="Unassembled WGS sequence"/>
</dbReference>
<accession>A0ABP0D1B9</accession>
<evidence type="ECO:0000313" key="4">
    <source>
        <dbReference type="Proteomes" id="UP001642405"/>
    </source>
</evidence>
<reference evidence="3 4" key="1">
    <citation type="submission" date="2024-01" db="EMBL/GenBank/DDBJ databases">
        <authorList>
            <person name="Allen C."/>
            <person name="Tagirdzhanova G."/>
        </authorList>
    </citation>
    <scope>NUCLEOTIDE SEQUENCE [LARGE SCALE GENOMIC DNA]</scope>
</reference>
<feature type="transmembrane region" description="Helical" evidence="2">
    <location>
        <begin position="97"/>
        <end position="115"/>
    </location>
</feature>
<evidence type="ECO:0000313" key="3">
    <source>
        <dbReference type="EMBL" id="CAK7237286.1"/>
    </source>
</evidence>
<keyword evidence="4" id="KW-1185">Reference proteome</keyword>
<evidence type="ECO:0000256" key="2">
    <source>
        <dbReference type="SAM" id="Phobius"/>
    </source>
</evidence>
<keyword evidence="2" id="KW-0472">Membrane</keyword>
<name>A0ABP0D1B9_9PEZI</name>
<proteinExistence type="predicted"/>